<accession>A0A1H8SFF4</accession>
<evidence type="ECO:0000313" key="3">
    <source>
        <dbReference type="Proteomes" id="UP000183063"/>
    </source>
</evidence>
<evidence type="ECO:0000313" key="1">
    <source>
        <dbReference type="EMBL" id="SEI12491.1"/>
    </source>
</evidence>
<proteinExistence type="predicted"/>
<evidence type="ECO:0000313" key="2">
    <source>
        <dbReference type="EMBL" id="SEO77305.1"/>
    </source>
</evidence>
<reference evidence="2 4" key="2">
    <citation type="submission" date="2016-10" db="EMBL/GenBank/DDBJ databases">
        <authorList>
            <person name="Varghese N."/>
            <person name="Submissions S."/>
        </authorList>
    </citation>
    <scope>NUCLEOTIDE SEQUENCE [LARGE SCALE GENOMIC DNA]</scope>
    <source>
        <strain evidence="2 4">CGMCC 1.7071</strain>
    </source>
</reference>
<protein>
    <submittedName>
        <fullName evidence="1">Uncharacterized protein</fullName>
    </submittedName>
</protein>
<dbReference type="EMBL" id="FNXB01000032">
    <property type="protein sequence ID" value="SEI12491.1"/>
    <property type="molecule type" value="Genomic_DNA"/>
</dbReference>
<reference evidence="1" key="3">
    <citation type="submission" date="2016-10" db="EMBL/GenBank/DDBJ databases">
        <authorList>
            <person name="de Groot N.N."/>
        </authorList>
    </citation>
    <scope>NUCLEOTIDE SEQUENCE [LARGE SCALE GENOMIC DNA]</scope>
    <source>
        <strain evidence="1">CCBAU85039</strain>
    </source>
</reference>
<reference evidence="3" key="1">
    <citation type="submission" date="2016-10" db="EMBL/GenBank/DDBJ databases">
        <authorList>
            <person name="Wibberg D."/>
        </authorList>
    </citation>
    <scope>NUCLEOTIDE SEQUENCE [LARGE SCALE GENOMIC DNA]</scope>
</reference>
<evidence type="ECO:0000313" key="4">
    <source>
        <dbReference type="Proteomes" id="UP000198939"/>
    </source>
</evidence>
<gene>
    <name evidence="1" type="ORF">RTCCBAU85039_4823</name>
    <name evidence="2" type="ORF">SAMN05216228_102486</name>
</gene>
<organism evidence="1 3">
    <name type="scientific">Rhizobium tibeticum</name>
    <dbReference type="NCBI Taxonomy" id="501024"/>
    <lineage>
        <taxon>Bacteria</taxon>
        <taxon>Pseudomonadati</taxon>
        <taxon>Pseudomonadota</taxon>
        <taxon>Alphaproteobacteria</taxon>
        <taxon>Hyphomicrobiales</taxon>
        <taxon>Rhizobiaceae</taxon>
        <taxon>Rhizobium/Agrobacterium group</taxon>
        <taxon>Rhizobium</taxon>
    </lineage>
</organism>
<dbReference type="EMBL" id="FOCV01000024">
    <property type="protein sequence ID" value="SEO77305.1"/>
    <property type="molecule type" value="Genomic_DNA"/>
</dbReference>
<dbReference type="Proteomes" id="UP000198939">
    <property type="component" value="Unassembled WGS sequence"/>
</dbReference>
<sequence>MYGLDRSVADKKSSHFDNIRFKSVGSLNKSHADLITRVPVCPAPALRLNVIDNGFPCSDAFLVPPIRVDYAETISTAGAFETQKARLLLCQFHHRNADFTITVFDVRSLR</sequence>
<dbReference type="AlphaFoldDB" id="A0A1H8SFF4"/>
<dbReference type="Proteomes" id="UP000183063">
    <property type="component" value="Unassembled WGS sequence"/>
</dbReference>
<name>A0A1H8SFF4_9HYPH</name>
<keyword evidence="4" id="KW-1185">Reference proteome</keyword>